<organism evidence="2 3">
    <name type="scientific">Maribrevibacterium harenarium</name>
    <dbReference type="NCBI Taxonomy" id="2589817"/>
    <lineage>
        <taxon>Bacteria</taxon>
        <taxon>Pseudomonadati</taxon>
        <taxon>Pseudomonadota</taxon>
        <taxon>Gammaproteobacteria</taxon>
        <taxon>Oceanospirillales</taxon>
        <taxon>Oceanospirillaceae</taxon>
        <taxon>Maribrevibacterium</taxon>
    </lineage>
</organism>
<evidence type="ECO:0000259" key="1">
    <source>
        <dbReference type="Pfam" id="PF00149"/>
    </source>
</evidence>
<name>A0A501X4D5_9GAMM</name>
<sequence length="448" mass="51160">MTHALPTIRRKSVHNDILARLPAEWTLWPRDNSSVNQAVQDEDHPLPPRLAKKKLRFPTRPVVFISDAHADPHAFEDSLIGAGIIERKQNTEPDELRQFKLTKAGKKSEIVIGGDCLDKGPSNLELLRSIRHLYKLNARVTLIAGNHDLRLLMGLLALSRQKDIGNQHLFVRMGKKVVPLFREVFDQYLAGTKWEKGIPSEEECRRRIFPDADWFKEFPFHAAGFLTAEGIEREVHKMDKKCHNFERHCRSAGLSLRQIYAASLKCQQLFLRKKGEFHWFFKQMQLVAKRGSFLFLHAGLDDVMCHVLLKNGPRYANKAFHRNIQRRDLFSFYYSPIANTFRTKYRDADLPLTDRGVKAIHQAGIFVVVQGHVNRQQGQRLTLKQGLIHLEGDITLDRHSRAIEGLEGHGVGATLINKKVGIVGISCDYPTAKVMPPKQLQSLYAPIS</sequence>
<dbReference type="Proteomes" id="UP000315901">
    <property type="component" value="Unassembled WGS sequence"/>
</dbReference>
<dbReference type="SUPFAM" id="SSF56300">
    <property type="entry name" value="Metallo-dependent phosphatases"/>
    <property type="match status" value="1"/>
</dbReference>
<keyword evidence="3" id="KW-1185">Reference proteome</keyword>
<dbReference type="EMBL" id="VFRR01000002">
    <property type="protein sequence ID" value="TPE55299.1"/>
    <property type="molecule type" value="Genomic_DNA"/>
</dbReference>
<dbReference type="Gene3D" id="3.60.21.10">
    <property type="match status" value="1"/>
</dbReference>
<dbReference type="InterPro" id="IPR029052">
    <property type="entry name" value="Metallo-depent_PP-like"/>
</dbReference>
<proteinExistence type="predicted"/>
<feature type="domain" description="Calcineurin-like phosphoesterase" evidence="1">
    <location>
        <begin position="61"/>
        <end position="186"/>
    </location>
</feature>
<dbReference type="AlphaFoldDB" id="A0A501X4D5"/>
<dbReference type="OrthoDB" id="7330247at2"/>
<dbReference type="PANTHER" id="PTHR46546">
    <property type="entry name" value="SHEWANELLA-LIKE PROTEIN PHOSPHATASE 1"/>
    <property type="match status" value="1"/>
</dbReference>
<gene>
    <name evidence="2" type="ORF">FJM67_01765</name>
</gene>
<accession>A0A501X4D5</accession>
<dbReference type="PANTHER" id="PTHR46546:SF4">
    <property type="entry name" value="SHEWANELLA-LIKE PROTEIN PHOSPHATASE 1"/>
    <property type="match status" value="1"/>
</dbReference>
<comment type="caution">
    <text evidence="2">The sequence shown here is derived from an EMBL/GenBank/DDBJ whole genome shotgun (WGS) entry which is preliminary data.</text>
</comment>
<dbReference type="RefSeq" id="WP_140586962.1">
    <property type="nucleotide sequence ID" value="NZ_VFRR01000002.1"/>
</dbReference>
<reference evidence="2 3" key="1">
    <citation type="submission" date="2019-06" db="EMBL/GenBank/DDBJ databases">
        <title>A novel bacterium of genus Marinomonas, isolated from coastal sand.</title>
        <authorList>
            <person name="Huang H."/>
            <person name="Mo K."/>
            <person name="Hu Y."/>
        </authorList>
    </citation>
    <scope>NUCLEOTIDE SEQUENCE [LARGE SCALE GENOMIC DNA]</scope>
    <source>
        <strain evidence="2 3">HB171799</strain>
    </source>
</reference>
<protein>
    <submittedName>
        <fullName evidence="2">Metallophosphoesterase</fullName>
    </submittedName>
</protein>
<dbReference type="InterPro" id="IPR004843">
    <property type="entry name" value="Calcineurin-like_PHP"/>
</dbReference>
<dbReference type="GO" id="GO:0016787">
    <property type="term" value="F:hydrolase activity"/>
    <property type="evidence" value="ECO:0007669"/>
    <property type="project" value="InterPro"/>
</dbReference>
<dbReference type="Pfam" id="PF00149">
    <property type="entry name" value="Metallophos"/>
    <property type="match status" value="1"/>
</dbReference>
<evidence type="ECO:0000313" key="3">
    <source>
        <dbReference type="Proteomes" id="UP000315901"/>
    </source>
</evidence>
<evidence type="ECO:0000313" key="2">
    <source>
        <dbReference type="EMBL" id="TPE55299.1"/>
    </source>
</evidence>